<name>A0A699XHZ7_TANCI</name>
<proteinExistence type="predicted"/>
<accession>A0A699XHZ7</accession>
<reference evidence="1" key="1">
    <citation type="journal article" date="2019" name="Sci. Rep.">
        <title>Draft genome of Tanacetum cinerariifolium, the natural source of mosquito coil.</title>
        <authorList>
            <person name="Yamashiro T."/>
            <person name="Shiraishi A."/>
            <person name="Satake H."/>
            <person name="Nakayama K."/>
        </authorList>
    </citation>
    <scope>NUCLEOTIDE SEQUENCE</scope>
</reference>
<dbReference type="EMBL" id="BKCJ011841578">
    <property type="protein sequence ID" value="GFD57476.1"/>
    <property type="molecule type" value="Genomic_DNA"/>
</dbReference>
<evidence type="ECO:0000313" key="1">
    <source>
        <dbReference type="EMBL" id="GFD57476.1"/>
    </source>
</evidence>
<protein>
    <submittedName>
        <fullName evidence="1">Uncharacterized protein</fullName>
    </submittedName>
</protein>
<gene>
    <name evidence="1" type="ORF">Tci_929445</name>
</gene>
<sequence length="65" mass="7179">LSAVFVRRRQVDLIAEDDEPSADLGWSELDTIHSLLVLAVLLESLDEQIGSCCAGEIEADNLHMR</sequence>
<organism evidence="1">
    <name type="scientific">Tanacetum cinerariifolium</name>
    <name type="common">Dalmatian daisy</name>
    <name type="synonym">Chrysanthemum cinerariifolium</name>
    <dbReference type="NCBI Taxonomy" id="118510"/>
    <lineage>
        <taxon>Eukaryota</taxon>
        <taxon>Viridiplantae</taxon>
        <taxon>Streptophyta</taxon>
        <taxon>Embryophyta</taxon>
        <taxon>Tracheophyta</taxon>
        <taxon>Spermatophyta</taxon>
        <taxon>Magnoliopsida</taxon>
        <taxon>eudicotyledons</taxon>
        <taxon>Gunneridae</taxon>
        <taxon>Pentapetalae</taxon>
        <taxon>asterids</taxon>
        <taxon>campanulids</taxon>
        <taxon>Asterales</taxon>
        <taxon>Asteraceae</taxon>
        <taxon>Asteroideae</taxon>
        <taxon>Anthemideae</taxon>
        <taxon>Anthemidinae</taxon>
        <taxon>Tanacetum</taxon>
    </lineage>
</organism>
<dbReference type="AlphaFoldDB" id="A0A699XHZ7"/>
<feature type="non-terminal residue" evidence="1">
    <location>
        <position position="1"/>
    </location>
</feature>
<comment type="caution">
    <text evidence="1">The sequence shown here is derived from an EMBL/GenBank/DDBJ whole genome shotgun (WGS) entry which is preliminary data.</text>
</comment>